<proteinExistence type="predicted"/>
<evidence type="ECO:0000313" key="6">
    <source>
        <dbReference type="Proteomes" id="UP001596504"/>
    </source>
</evidence>
<dbReference type="CDD" id="cd07377">
    <property type="entry name" value="WHTH_GntR"/>
    <property type="match status" value="1"/>
</dbReference>
<dbReference type="PROSITE" id="PS50949">
    <property type="entry name" value="HTH_GNTR"/>
    <property type="match status" value="1"/>
</dbReference>
<feature type="domain" description="HTH gntR-type" evidence="4">
    <location>
        <begin position="1"/>
        <end position="69"/>
    </location>
</feature>
<dbReference type="PANTHER" id="PTHR43537">
    <property type="entry name" value="TRANSCRIPTIONAL REGULATOR, GNTR FAMILY"/>
    <property type="match status" value="1"/>
</dbReference>
<accession>A0ABW2LQT6</accession>
<name>A0ABW2LQT6_9PSEU</name>
<dbReference type="InterPro" id="IPR008920">
    <property type="entry name" value="TF_FadR/GntR_C"/>
</dbReference>
<dbReference type="SMART" id="SM00895">
    <property type="entry name" value="FCD"/>
    <property type="match status" value="1"/>
</dbReference>
<organism evidence="5 6">
    <name type="scientific">Saccharopolyspora griseoalba</name>
    <dbReference type="NCBI Taxonomy" id="1431848"/>
    <lineage>
        <taxon>Bacteria</taxon>
        <taxon>Bacillati</taxon>
        <taxon>Actinomycetota</taxon>
        <taxon>Actinomycetes</taxon>
        <taxon>Pseudonocardiales</taxon>
        <taxon>Pseudonocardiaceae</taxon>
        <taxon>Saccharopolyspora</taxon>
    </lineage>
</organism>
<dbReference type="Gene3D" id="1.10.10.10">
    <property type="entry name" value="Winged helix-like DNA-binding domain superfamily/Winged helix DNA-binding domain"/>
    <property type="match status" value="1"/>
</dbReference>
<evidence type="ECO:0000256" key="2">
    <source>
        <dbReference type="ARBA" id="ARBA00023125"/>
    </source>
</evidence>
<dbReference type="RefSeq" id="WP_380671426.1">
    <property type="nucleotide sequence ID" value="NZ_JBHTCJ010000012.1"/>
</dbReference>
<evidence type="ECO:0000256" key="1">
    <source>
        <dbReference type="ARBA" id="ARBA00023015"/>
    </source>
</evidence>
<sequence length="231" mass="25096">MSLSDQVAEQLLNAIIDGTCAPGSALPPESELAEQHSVSRLTVREAIKQLRVANIVRIHRGRGTYVNPPAVWTALDPMIRAAAAAPRSSGAISESLIEARRLIEIGAVELAAGKCTSGDLAQLRDLLQDMREAVESDDVERFVEADVAFHDAIMRASGNAFIPLMFEPFGRLLVEGRRETSAVPEIRANALAHHAEILRALESGDPAVARRAMEDHMVQTAEDLRAHVLDR</sequence>
<dbReference type="EMBL" id="JBHTCJ010000012">
    <property type="protein sequence ID" value="MFC7343990.1"/>
    <property type="molecule type" value="Genomic_DNA"/>
</dbReference>
<dbReference type="SUPFAM" id="SSF46785">
    <property type="entry name" value="Winged helix' DNA-binding domain"/>
    <property type="match status" value="1"/>
</dbReference>
<dbReference type="Pfam" id="PF00392">
    <property type="entry name" value="GntR"/>
    <property type="match status" value="1"/>
</dbReference>
<dbReference type="InterPro" id="IPR036388">
    <property type="entry name" value="WH-like_DNA-bd_sf"/>
</dbReference>
<keyword evidence="1" id="KW-0805">Transcription regulation</keyword>
<dbReference type="SMART" id="SM00345">
    <property type="entry name" value="HTH_GNTR"/>
    <property type="match status" value="1"/>
</dbReference>
<dbReference type="InterPro" id="IPR036390">
    <property type="entry name" value="WH_DNA-bd_sf"/>
</dbReference>
<evidence type="ECO:0000313" key="5">
    <source>
        <dbReference type="EMBL" id="MFC7343990.1"/>
    </source>
</evidence>
<reference evidence="6" key="1">
    <citation type="journal article" date="2019" name="Int. J. Syst. Evol. Microbiol.">
        <title>The Global Catalogue of Microorganisms (GCM) 10K type strain sequencing project: providing services to taxonomists for standard genome sequencing and annotation.</title>
        <authorList>
            <consortium name="The Broad Institute Genomics Platform"/>
            <consortium name="The Broad Institute Genome Sequencing Center for Infectious Disease"/>
            <person name="Wu L."/>
            <person name="Ma J."/>
        </authorList>
    </citation>
    <scope>NUCLEOTIDE SEQUENCE [LARGE SCALE GENOMIC DNA]</scope>
    <source>
        <strain evidence="6">WLHS5</strain>
    </source>
</reference>
<evidence type="ECO:0000259" key="4">
    <source>
        <dbReference type="PROSITE" id="PS50949"/>
    </source>
</evidence>
<dbReference type="InterPro" id="IPR011711">
    <property type="entry name" value="GntR_C"/>
</dbReference>
<gene>
    <name evidence="5" type="ORF">ACFQRI_21500</name>
</gene>
<keyword evidence="2" id="KW-0238">DNA-binding</keyword>
<dbReference type="InterPro" id="IPR000524">
    <property type="entry name" value="Tscrpt_reg_HTH_GntR"/>
</dbReference>
<dbReference type="SUPFAM" id="SSF48008">
    <property type="entry name" value="GntR ligand-binding domain-like"/>
    <property type="match status" value="1"/>
</dbReference>
<keyword evidence="3" id="KW-0804">Transcription</keyword>
<dbReference type="Proteomes" id="UP001596504">
    <property type="component" value="Unassembled WGS sequence"/>
</dbReference>
<dbReference type="Gene3D" id="1.20.120.530">
    <property type="entry name" value="GntR ligand-binding domain-like"/>
    <property type="match status" value="1"/>
</dbReference>
<comment type="caution">
    <text evidence="5">The sequence shown here is derived from an EMBL/GenBank/DDBJ whole genome shotgun (WGS) entry which is preliminary data.</text>
</comment>
<protein>
    <submittedName>
        <fullName evidence="5">FadR/GntR family transcriptional regulator</fullName>
    </submittedName>
</protein>
<keyword evidence="6" id="KW-1185">Reference proteome</keyword>
<dbReference type="PANTHER" id="PTHR43537:SF5">
    <property type="entry name" value="UXU OPERON TRANSCRIPTIONAL REGULATOR"/>
    <property type="match status" value="1"/>
</dbReference>
<dbReference type="Pfam" id="PF07729">
    <property type="entry name" value="FCD"/>
    <property type="match status" value="1"/>
</dbReference>
<evidence type="ECO:0000256" key="3">
    <source>
        <dbReference type="ARBA" id="ARBA00023163"/>
    </source>
</evidence>
<dbReference type="PRINTS" id="PR00035">
    <property type="entry name" value="HTHGNTR"/>
</dbReference>